<dbReference type="Gene3D" id="3.30.470.20">
    <property type="entry name" value="ATP-grasp fold, B domain"/>
    <property type="match status" value="1"/>
</dbReference>
<sequence>MKRKRILMVGDNWEYIRYYMVEKLDLRVTLFQTPERKSCVKEELCEAVYYFPFDDHDKGILLAKELHQKEEFDAVWTFSEVGGELASLIGEALMLPCNSSEAERIAREKSRLRERLNKNNVSRVEFLVTDQVEQALGFSNRVGFPVMLKPVDSSGSRQIYKAMNEDQLRCSFQSVRDTDHRVLIEEYLEGTEVSVEFITFDGIHYPLQITDKIVSDTTYVEMGHTMPAQLDKQTWNSIIELVKKMLTLIGHWIGPTHTEVKITNKGIKIIETHTRPGGDFIPYMLDKVFGVDVFVLTINHLLGMKKQMSIMQDKGAAVRYFEAEPGVIQSIQGIEKVKDDPHVLIVDFERKAGEQVAEAKDSFSRPGCLVVSAETPQKAAEVADYLKNKVNIYTNRKINTKEDD</sequence>
<dbReference type="EMBL" id="JAVDQG010000001">
    <property type="protein sequence ID" value="MDR6224743.1"/>
    <property type="molecule type" value="Genomic_DNA"/>
</dbReference>
<dbReference type="Proteomes" id="UP001185012">
    <property type="component" value="Unassembled WGS sequence"/>
</dbReference>
<dbReference type="SUPFAM" id="SSF56059">
    <property type="entry name" value="Glutathione synthetase ATP-binding domain-like"/>
    <property type="match status" value="1"/>
</dbReference>
<keyword evidence="7" id="KW-1185">Reference proteome</keyword>
<protein>
    <submittedName>
        <fullName evidence="6">Biotin carboxylase</fullName>
    </submittedName>
</protein>
<dbReference type="PANTHER" id="PTHR43585">
    <property type="entry name" value="FUMIPYRROLE BIOSYNTHESIS PROTEIN C"/>
    <property type="match status" value="1"/>
</dbReference>
<evidence type="ECO:0000256" key="1">
    <source>
        <dbReference type="ARBA" id="ARBA00022598"/>
    </source>
</evidence>
<keyword evidence="1" id="KW-0436">Ligase</keyword>
<evidence type="ECO:0000313" key="6">
    <source>
        <dbReference type="EMBL" id="MDR6224743.1"/>
    </source>
</evidence>
<keyword evidence="3 4" id="KW-0067">ATP-binding</keyword>
<evidence type="ECO:0000256" key="2">
    <source>
        <dbReference type="ARBA" id="ARBA00022741"/>
    </source>
</evidence>
<comment type="caution">
    <text evidence="6">The sequence shown here is derived from an EMBL/GenBank/DDBJ whole genome shotgun (WGS) entry which is preliminary data.</text>
</comment>
<proteinExistence type="predicted"/>
<organism evidence="6 7">
    <name type="scientific">Desmospora profundinema</name>
    <dbReference type="NCBI Taxonomy" id="1571184"/>
    <lineage>
        <taxon>Bacteria</taxon>
        <taxon>Bacillati</taxon>
        <taxon>Bacillota</taxon>
        <taxon>Bacilli</taxon>
        <taxon>Bacillales</taxon>
        <taxon>Thermoactinomycetaceae</taxon>
        <taxon>Desmospora</taxon>
    </lineage>
</organism>
<dbReference type="Pfam" id="PF18603">
    <property type="entry name" value="LAL_C2"/>
    <property type="match status" value="1"/>
</dbReference>
<dbReference type="Pfam" id="PF13535">
    <property type="entry name" value="ATP-grasp_4"/>
    <property type="match status" value="1"/>
</dbReference>
<gene>
    <name evidence="6" type="ORF">JOE21_000731</name>
</gene>
<evidence type="ECO:0000256" key="4">
    <source>
        <dbReference type="PROSITE-ProRule" id="PRU00409"/>
    </source>
</evidence>
<dbReference type="InterPro" id="IPR040570">
    <property type="entry name" value="LAL_C2"/>
</dbReference>
<dbReference type="InterPro" id="IPR011761">
    <property type="entry name" value="ATP-grasp"/>
</dbReference>
<evidence type="ECO:0000259" key="5">
    <source>
        <dbReference type="PROSITE" id="PS50975"/>
    </source>
</evidence>
<evidence type="ECO:0000313" key="7">
    <source>
        <dbReference type="Proteomes" id="UP001185012"/>
    </source>
</evidence>
<reference evidence="6 7" key="1">
    <citation type="submission" date="2023-07" db="EMBL/GenBank/DDBJ databases">
        <title>Genomic Encyclopedia of Type Strains, Phase IV (KMG-IV): sequencing the most valuable type-strain genomes for metagenomic binning, comparative biology and taxonomic classification.</title>
        <authorList>
            <person name="Goeker M."/>
        </authorList>
    </citation>
    <scope>NUCLEOTIDE SEQUENCE [LARGE SCALE GENOMIC DNA]</scope>
    <source>
        <strain evidence="6 7">DSM 45903</strain>
    </source>
</reference>
<dbReference type="Gene3D" id="3.40.50.20">
    <property type="match status" value="1"/>
</dbReference>
<dbReference type="PROSITE" id="PS50975">
    <property type="entry name" value="ATP_GRASP"/>
    <property type="match status" value="1"/>
</dbReference>
<name>A0ABU1IJ07_9BACL</name>
<evidence type="ECO:0000256" key="3">
    <source>
        <dbReference type="ARBA" id="ARBA00022840"/>
    </source>
</evidence>
<dbReference type="InterPro" id="IPR052032">
    <property type="entry name" value="ATP-dep_AA_Ligase"/>
</dbReference>
<feature type="domain" description="ATP-grasp" evidence="5">
    <location>
        <begin position="113"/>
        <end position="302"/>
    </location>
</feature>
<dbReference type="PANTHER" id="PTHR43585:SF2">
    <property type="entry name" value="ATP-GRASP ENZYME FSQD"/>
    <property type="match status" value="1"/>
</dbReference>
<dbReference type="RefSeq" id="WP_309862335.1">
    <property type="nucleotide sequence ID" value="NZ_JAVDQG010000001.1"/>
</dbReference>
<accession>A0ABU1IJ07</accession>
<keyword evidence="2 4" id="KW-0547">Nucleotide-binding</keyword>